<evidence type="ECO:0000256" key="12">
    <source>
        <dbReference type="ARBA" id="ARBA00046681"/>
    </source>
</evidence>
<dbReference type="Gene3D" id="1.20.1250.20">
    <property type="entry name" value="MFS general substrate transporter like domains"/>
    <property type="match status" value="1"/>
</dbReference>
<feature type="transmembrane region" description="Helical" evidence="16">
    <location>
        <begin position="807"/>
        <end position="829"/>
    </location>
</feature>
<comment type="function">
    <text evidence="11">Catalyzes both the phosphorylation of dihydroxyacetone and of glyceraldehyde, and the splitting of ribonucleoside diphosphate-X compounds among which FAD is the best substrate. Represses IFIH1-mediated cellular antiviral response.</text>
</comment>
<dbReference type="PROSITE" id="PS51480">
    <property type="entry name" value="DHAL"/>
    <property type="match status" value="1"/>
</dbReference>
<feature type="transmembrane region" description="Helical" evidence="16">
    <location>
        <begin position="968"/>
        <end position="987"/>
    </location>
</feature>
<dbReference type="InterPro" id="IPR004007">
    <property type="entry name" value="DhaL_dom"/>
</dbReference>
<dbReference type="InterPro" id="IPR036259">
    <property type="entry name" value="MFS_trans_sf"/>
</dbReference>
<dbReference type="InterPro" id="IPR050861">
    <property type="entry name" value="Dihydroxyacetone_Kinase"/>
</dbReference>
<evidence type="ECO:0000256" key="13">
    <source>
        <dbReference type="ARBA" id="ARBA00047974"/>
    </source>
</evidence>
<feature type="transmembrane region" description="Helical" evidence="16">
    <location>
        <begin position="907"/>
        <end position="928"/>
    </location>
</feature>
<dbReference type="InterPro" id="IPR036117">
    <property type="entry name" value="DhaL_dom_sf"/>
</dbReference>
<feature type="transmembrane region" description="Helical" evidence="16">
    <location>
        <begin position="736"/>
        <end position="760"/>
    </location>
</feature>
<dbReference type="GO" id="GO:0004371">
    <property type="term" value="F:glycerone kinase activity"/>
    <property type="evidence" value="ECO:0007669"/>
    <property type="project" value="UniProtKB-EC"/>
</dbReference>
<dbReference type="CDD" id="cd17317">
    <property type="entry name" value="MFS_SLC22"/>
    <property type="match status" value="1"/>
</dbReference>
<accession>A0AAN7SGQ0</accession>
<dbReference type="Pfam" id="PF07690">
    <property type="entry name" value="MFS_1"/>
    <property type="match status" value="1"/>
</dbReference>
<comment type="catalytic activity">
    <reaction evidence="13">
        <text>D-glyceraldehyde + ATP = D-glyceraldehyde 3-phosphate + ADP + H(+)</text>
        <dbReference type="Rhea" id="RHEA:13941"/>
        <dbReference type="ChEBI" id="CHEBI:15378"/>
        <dbReference type="ChEBI" id="CHEBI:17378"/>
        <dbReference type="ChEBI" id="CHEBI:30616"/>
        <dbReference type="ChEBI" id="CHEBI:59776"/>
        <dbReference type="ChEBI" id="CHEBI:456216"/>
        <dbReference type="EC" id="2.7.1.28"/>
    </reaction>
</comment>
<keyword evidence="8" id="KW-0067">ATP-binding</keyword>
<evidence type="ECO:0000313" key="20">
    <source>
        <dbReference type="Proteomes" id="UP001353858"/>
    </source>
</evidence>
<dbReference type="EMBL" id="JARPUR010000003">
    <property type="protein sequence ID" value="KAK4879029.1"/>
    <property type="molecule type" value="Genomic_DNA"/>
</dbReference>
<feature type="transmembrane region" description="Helical" evidence="16">
    <location>
        <begin position="1028"/>
        <end position="1047"/>
    </location>
</feature>
<dbReference type="GO" id="GO:0005524">
    <property type="term" value="F:ATP binding"/>
    <property type="evidence" value="ECO:0007669"/>
    <property type="project" value="UniProtKB-KW"/>
</dbReference>
<keyword evidence="20" id="KW-1185">Reference proteome</keyword>
<evidence type="ECO:0000256" key="5">
    <source>
        <dbReference type="ARBA" id="ARBA00022679"/>
    </source>
</evidence>
<dbReference type="PANTHER" id="PTHR28629:SF4">
    <property type="entry name" value="TRIOKINASE_FMN CYCLASE"/>
    <property type="match status" value="1"/>
</dbReference>
<dbReference type="EC" id="2.7.1.29" evidence="1"/>
<keyword evidence="16" id="KW-1133">Transmembrane helix</keyword>
<sequence>MGTNTPASFYPVYTDDLLVDRFINSSKTIVSDVLSGLVNANPNVGILNYGKVVICRDYSAQDIVKIVSGGGSGHEPSHAEYVGTGFLTAAVQGEIFRSPFVSEIINTIKELSYKLIAGVLVIIQNNTSDRLNFSLAVERARNQGIEVKLFVVTDEFCVINPHQGKRGLSGIVLINKIAGALAKKETSLDETYKYCKLVNDNMSTILFSLKPSSATAVQECICVKKMKEFEIEIGTGLHGEEGTLRIEKSSVKNTCSVVLDKLIQHFPLNPGQVVVVMINNLGTALKIEELTVVNEVVHYINQLQLQIARLYYGKYLTSLDMEGFSITILRVFNDTVLQHLDEYCEAIAWGYVNKKPITLNLEDRLVCRVSKRKRVAVGGPSLSNAEANIVFHVVQFACDALISCEKQLNVIDADGGAGNVGTKMKRGSQFVLSQMQTNTIDFSRPRKIFETLSEISEKKIGGGIGSLYAIFFEAGSNYFRRVFENDRVTSNTWLNALENANKAMQCYGNIELGLGTMYDPLNACAETLKTLLNTDVKPLKAFGDAVGAAETAVLRTKVKCRKYVDPGAQAVGIWMRAVYEGLQLRFDSELFYPTLHTITAMDFDDMLVELGELGRFQIVTYVLVCLPVLFGAINSLTYVFTAGVPKYRCVIPGCDYLPNPVYNASWLEWAIPNGDVHNLEYKPEYCERYVRKENATTNVCSPNLFSTEIERCNEWVFDEERTIVNDWNITCLENQWMLSLVGTFHFAGIIVGSAAFGALADRVIQIFSPNYIVFNIFVFINALGTAGIYPLAFIIGVEMVGRRKREVTGMILNYFYAIGEAFVALIAWLTKDWVHVQVIASAPAIVFIKKDKEAENIVCRVAKVNKVTLSDSFMDNFKKDENLTVKKIKREPQILPMIRKMMKSRKLIVRFVIVFYIWAVNAFIFYGLSINATSIGGDKYLNFALVSLIEIPGITLAWICIQKLGRRLSLVGSHLICGITCCLTVFVPPGVLWATVVLFLIGKLGVTSAFTISYVYTSEMLPTLIRSGGVGAASTCARFGALLAPFVPLLGNYLHYLPMLLFGIVAITAGLLGLKLPETLGIKLPETVLDAQRL</sequence>
<proteinExistence type="predicted"/>
<comment type="caution">
    <text evidence="19">The sequence shown here is derived from an EMBL/GenBank/DDBJ whole genome shotgun (WGS) entry which is preliminary data.</text>
</comment>
<evidence type="ECO:0000259" key="17">
    <source>
        <dbReference type="PROSITE" id="PS51480"/>
    </source>
</evidence>
<dbReference type="Pfam" id="PF02734">
    <property type="entry name" value="Dak2"/>
    <property type="match status" value="1"/>
</dbReference>
<evidence type="ECO:0000256" key="9">
    <source>
        <dbReference type="ARBA" id="ARBA00023285"/>
    </source>
</evidence>
<dbReference type="GO" id="GO:0019563">
    <property type="term" value="P:glycerol catabolic process"/>
    <property type="evidence" value="ECO:0007669"/>
    <property type="project" value="TreeGrafter"/>
</dbReference>
<feature type="transmembrane region" description="Helical" evidence="16">
    <location>
        <begin position="1053"/>
        <end position="1074"/>
    </location>
</feature>
<reference evidence="20" key="1">
    <citation type="submission" date="2023-01" db="EMBL/GenBank/DDBJ databases">
        <title>Key to firefly adult light organ development and bioluminescence: homeobox transcription factors regulate luciferase expression and transportation to peroxisome.</title>
        <authorList>
            <person name="Fu X."/>
        </authorList>
    </citation>
    <scope>NUCLEOTIDE SEQUENCE [LARGE SCALE GENOMIC DNA]</scope>
</reference>
<dbReference type="GO" id="GO:0034012">
    <property type="term" value="F:FAD-AMP lyase (cyclizing) activity"/>
    <property type="evidence" value="ECO:0007669"/>
    <property type="project" value="UniProtKB-EC"/>
</dbReference>
<comment type="catalytic activity">
    <reaction evidence="14">
        <text>FAD = riboflavin cyclic-4',5'-phosphate + AMP + H(+)</text>
        <dbReference type="Rhea" id="RHEA:13729"/>
        <dbReference type="ChEBI" id="CHEBI:15378"/>
        <dbReference type="ChEBI" id="CHEBI:57692"/>
        <dbReference type="ChEBI" id="CHEBI:76202"/>
        <dbReference type="ChEBI" id="CHEBI:456215"/>
        <dbReference type="EC" id="4.6.1.15"/>
    </reaction>
</comment>
<evidence type="ECO:0000256" key="8">
    <source>
        <dbReference type="ARBA" id="ARBA00022840"/>
    </source>
</evidence>
<dbReference type="Gene3D" id="3.30.1180.20">
    <property type="entry name" value="Dihydroxyacetone kinase, domain 2"/>
    <property type="match status" value="1"/>
</dbReference>
<keyword evidence="7" id="KW-0418">Kinase</keyword>
<keyword evidence="16" id="KW-0812">Transmembrane</keyword>
<feature type="transmembrane region" description="Helical" evidence="16">
    <location>
        <begin position="940"/>
        <end position="961"/>
    </location>
</feature>
<dbReference type="AlphaFoldDB" id="A0AAN7SGQ0"/>
<keyword evidence="9" id="KW-0170">Cobalt</keyword>
<evidence type="ECO:0000256" key="2">
    <source>
        <dbReference type="ARBA" id="ARBA00012110"/>
    </source>
</evidence>
<feature type="domain" description="DhaL" evidence="17">
    <location>
        <begin position="388"/>
        <end position="580"/>
    </location>
</feature>
<dbReference type="SUPFAM" id="SSF101473">
    <property type="entry name" value="DhaL-like"/>
    <property type="match status" value="1"/>
</dbReference>
<name>A0AAN7SGQ0_9COLE</name>
<evidence type="ECO:0000256" key="4">
    <source>
        <dbReference type="ARBA" id="ARBA00018932"/>
    </source>
</evidence>
<dbReference type="EC" id="4.6.1.15" evidence="3"/>
<dbReference type="FunFam" id="3.40.50.10440:FF:000001">
    <property type="entry name" value="Dihydroxyacetone kinase, DhaK subunit"/>
    <property type="match status" value="1"/>
</dbReference>
<feature type="transmembrane region" description="Helical" evidence="16">
    <location>
        <begin position="772"/>
        <end position="795"/>
    </location>
</feature>
<feature type="domain" description="DhaK" evidence="18">
    <location>
        <begin position="25"/>
        <end position="349"/>
    </location>
</feature>
<protein>
    <recommendedName>
        <fullName evidence="4">Triokinase/FMN cyclase</fullName>
        <ecNumber evidence="2">2.7.1.28</ecNumber>
        <ecNumber evidence="1">2.7.1.29</ecNumber>
        <ecNumber evidence="3">4.6.1.15</ecNumber>
    </recommendedName>
    <alternativeName>
        <fullName evidence="10">Bifunctional ATP-dependent dihydroxyacetone kinase/FAD-AMP lyase (cyclizing)</fullName>
    </alternativeName>
</protein>
<dbReference type="Gene3D" id="3.40.50.10440">
    <property type="entry name" value="Dihydroxyacetone kinase, domain 1"/>
    <property type="match status" value="1"/>
</dbReference>
<dbReference type="Gene3D" id="1.25.40.340">
    <property type="match status" value="1"/>
</dbReference>
<evidence type="ECO:0000256" key="1">
    <source>
        <dbReference type="ARBA" id="ARBA00012107"/>
    </source>
</evidence>
<comment type="catalytic activity">
    <reaction evidence="15">
        <text>dihydroxyacetone + ATP = dihydroxyacetone phosphate + ADP + H(+)</text>
        <dbReference type="Rhea" id="RHEA:15773"/>
        <dbReference type="ChEBI" id="CHEBI:15378"/>
        <dbReference type="ChEBI" id="CHEBI:16016"/>
        <dbReference type="ChEBI" id="CHEBI:30616"/>
        <dbReference type="ChEBI" id="CHEBI:57642"/>
        <dbReference type="ChEBI" id="CHEBI:456216"/>
        <dbReference type="EC" id="2.7.1.29"/>
    </reaction>
</comment>
<dbReference type="EC" id="2.7.1.28" evidence="2"/>
<dbReference type="GO" id="GO:0022857">
    <property type="term" value="F:transmembrane transporter activity"/>
    <property type="evidence" value="ECO:0007669"/>
    <property type="project" value="InterPro"/>
</dbReference>
<dbReference type="SUPFAM" id="SSF82549">
    <property type="entry name" value="DAK1/DegV-like"/>
    <property type="match status" value="1"/>
</dbReference>
<evidence type="ECO:0000313" key="19">
    <source>
        <dbReference type="EMBL" id="KAK4879029.1"/>
    </source>
</evidence>
<dbReference type="GO" id="GO:0050354">
    <property type="term" value="F:triokinase activity"/>
    <property type="evidence" value="ECO:0007669"/>
    <property type="project" value="UniProtKB-EC"/>
</dbReference>
<evidence type="ECO:0000256" key="7">
    <source>
        <dbReference type="ARBA" id="ARBA00022777"/>
    </source>
</evidence>
<gene>
    <name evidence="19" type="ORF">RN001_007175</name>
</gene>
<evidence type="ECO:0000256" key="10">
    <source>
        <dbReference type="ARBA" id="ARBA00032426"/>
    </source>
</evidence>
<feature type="transmembrane region" description="Helical" evidence="16">
    <location>
        <begin position="993"/>
        <end position="1016"/>
    </location>
</feature>
<dbReference type="PROSITE" id="PS51481">
    <property type="entry name" value="DHAK"/>
    <property type="match status" value="1"/>
</dbReference>
<evidence type="ECO:0000256" key="14">
    <source>
        <dbReference type="ARBA" id="ARBA00048526"/>
    </source>
</evidence>
<comment type="subunit">
    <text evidence="12">Homodimer. Interacts with IFIH1 (via the CARD domains), the interaction is inhibited by viral infection.</text>
</comment>
<dbReference type="InterPro" id="IPR011701">
    <property type="entry name" value="MFS"/>
</dbReference>
<evidence type="ECO:0000259" key="18">
    <source>
        <dbReference type="PROSITE" id="PS51481"/>
    </source>
</evidence>
<evidence type="ECO:0000256" key="16">
    <source>
        <dbReference type="SAM" id="Phobius"/>
    </source>
</evidence>
<organism evidence="19 20">
    <name type="scientific">Aquatica leii</name>
    <dbReference type="NCBI Taxonomy" id="1421715"/>
    <lineage>
        <taxon>Eukaryota</taxon>
        <taxon>Metazoa</taxon>
        <taxon>Ecdysozoa</taxon>
        <taxon>Arthropoda</taxon>
        <taxon>Hexapoda</taxon>
        <taxon>Insecta</taxon>
        <taxon>Pterygota</taxon>
        <taxon>Neoptera</taxon>
        <taxon>Endopterygota</taxon>
        <taxon>Coleoptera</taxon>
        <taxon>Polyphaga</taxon>
        <taxon>Elateriformia</taxon>
        <taxon>Elateroidea</taxon>
        <taxon>Lampyridae</taxon>
        <taxon>Luciolinae</taxon>
        <taxon>Aquatica</taxon>
    </lineage>
</organism>
<evidence type="ECO:0000256" key="6">
    <source>
        <dbReference type="ARBA" id="ARBA00022741"/>
    </source>
</evidence>
<evidence type="ECO:0000256" key="15">
    <source>
        <dbReference type="ARBA" id="ARBA00048898"/>
    </source>
</evidence>
<dbReference type="SMART" id="SM01120">
    <property type="entry name" value="Dak2"/>
    <property type="match status" value="1"/>
</dbReference>
<dbReference type="GO" id="GO:0005829">
    <property type="term" value="C:cytosol"/>
    <property type="evidence" value="ECO:0007669"/>
    <property type="project" value="TreeGrafter"/>
</dbReference>
<dbReference type="Proteomes" id="UP001353858">
    <property type="component" value="Unassembled WGS sequence"/>
</dbReference>
<dbReference type="Pfam" id="PF02733">
    <property type="entry name" value="Dak1"/>
    <property type="match status" value="1"/>
</dbReference>
<keyword evidence="6" id="KW-0547">Nucleotide-binding</keyword>
<dbReference type="SUPFAM" id="SSF103473">
    <property type="entry name" value="MFS general substrate transporter"/>
    <property type="match status" value="1"/>
</dbReference>
<evidence type="ECO:0000256" key="11">
    <source>
        <dbReference type="ARBA" id="ARBA00045490"/>
    </source>
</evidence>
<keyword evidence="16" id="KW-0472">Membrane</keyword>
<evidence type="ECO:0000256" key="3">
    <source>
        <dbReference type="ARBA" id="ARBA00012578"/>
    </source>
</evidence>
<keyword evidence="5" id="KW-0808">Transferase</keyword>
<dbReference type="InterPro" id="IPR004006">
    <property type="entry name" value="DhaK_dom"/>
</dbReference>
<dbReference type="PANTHER" id="PTHR28629">
    <property type="entry name" value="TRIOKINASE/FMN CYCLASE"/>
    <property type="match status" value="1"/>
</dbReference>